<accession>A0ABP0GZ20</accession>
<dbReference type="EMBL" id="CAWYQH010000163">
    <property type="protein sequence ID" value="CAK8696997.1"/>
    <property type="molecule type" value="Genomic_DNA"/>
</dbReference>
<evidence type="ECO:0000256" key="1">
    <source>
        <dbReference type="SAM" id="MobiDB-lite"/>
    </source>
</evidence>
<feature type="region of interest" description="Disordered" evidence="1">
    <location>
        <begin position="320"/>
        <end position="392"/>
    </location>
</feature>
<evidence type="ECO:0000313" key="2">
    <source>
        <dbReference type="EMBL" id="CAK8696997.1"/>
    </source>
</evidence>
<dbReference type="Proteomes" id="UP001642483">
    <property type="component" value="Unassembled WGS sequence"/>
</dbReference>
<proteinExistence type="predicted"/>
<feature type="compositionally biased region" description="Low complexity" evidence="1">
    <location>
        <begin position="418"/>
        <end position="429"/>
    </location>
</feature>
<evidence type="ECO:0000313" key="3">
    <source>
        <dbReference type="Proteomes" id="UP001642483"/>
    </source>
</evidence>
<feature type="region of interest" description="Disordered" evidence="1">
    <location>
        <begin position="418"/>
        <end position="441"/>
    </location>
</feature>
<comment type="caution">
    <text evidence="2">The sequence shown here is derived from an EMBL/GenBank/DDBJ whole genome shotgun (WGS) entry which is preliminary data.</text>
</comment>
<gene>
    <name evidence="2" type="ORF">CVLEPA_LOCUS30288</name>
</gene>
<keyword evidence="3" id="KW-1185">Reference proteome</keyword>
<feature type="compositionally biased region" description="Basic and acidic residues" evidence="1">
    <location>
        <begin position="357"/>
        <end position="369"/>
    </location>
</feature>
<name>A0ABP0GZ20_CLALP</name>
<organism evidence="2 3">
    <name type="scientific">Clavelina lepadiformis</name>
    <name type="common">Light-bulb sea squirt</name>
    <name type="synonym">Ascidia lepadiformis</name>
    <dbReference type="NCBI Taxonomy" id="159417"/>
    <lineage>
        <taxon>Eukaryota</taxon>
        <taxon>Metazoa</taxon>
        <taxon>Chordata</taxon>
        <taxon>Tunicata</taxon>
        <taxon>Ascidiacea</taxon>
        <taxon>Aplousobranchia</taxon>
        <taxon>Clavelinidae</taxon>
        <taxon>Clavelina</taxon>
    </lineage>
</organism>
<reference evidence="2 3" key="1">
    <citation type="submission" date="2024-02" db="EMBL/GenBank/DDBJ databases">
        <authorList>
            <person name="Daric V."/>
            <person name="Darras S."/>
        </authorList>
    </citation>
    <scope>NUCLEOTIDE SEQUENCE [LARGE SCALE GENOMIC DNA]</scope>
</reference>
<protein>
    <submittedName>
        <fullName evidence="2">Uncharacterized protein</fullName>
    </submittedName>
</protein>
<sequence length="441" mass="50427">MEKETQLNVSDFMKYGTSIPRSAKVNRTVFSTTEVLRSFNEKEKLHSRMMNELLKVHEHKRKLSSKKKDFAERMANFAKNEYNYNLNQNIPGLNSNPGGFRENLLQAAKHLYIVENYDDISQRRIITKILEPQQLKAYQQQQKKPELEANLRYANKCALAAQNAKDDHNFTLNQYNKNVNQAITKSKRPAAFIRSEGSARWEESISNAKWQEAKNLAQEALVDMREFVRGLDYNRKGDIVGMCYEYSLVELIYHCNAVQELTKAIGYMIKCLSCISSKEEDPEEPKVEETEYTQPKISRSDVSYLDELTSVFNVSHGLPVAPNTEEHLNSAPKTKKAAHQNNNQRPGRVDSTQTKRRGSDVRDQGDSRIQRGYVKSSERPFPSTNPMKKKSCVREMDEISCQSDTTTTVTTTAITEYSKSSSDTSSNSSIVKNEEIIQTID</sequence>